<dbReference type="eggNOG" id="ENOG50308Y1">
    <property type="taxonomic scope" value="Bacteria"/>
</dbReference>
<dbReference type="EMBL" id="AFHG01000028">
    <property type="protein sequence ID" value="EGK73537.1"/>
    <property type="molecule type" value="Genomic_DNA"/>
</dbReference>
<proteinExistence type="predicted"/>
<evidence type="ECO:0000313" key="3">
    <source>
        <dbReference type="Proteomes" id="UP000005019"/>
    </source>
</evidence>
<evidence type="ECO:0000313" key="2">
    <source>
        <dbReference type="EMBL" id="EGK73537.1"/>
    </source>
</evidence>
<protein>
    <submittedName>
        <fullName evidence="2">Uncharacterized protein</fullName>
    </submittedName>
</protein>
<feature type="signal peptide" evidence="1">
    <location>
        <begin position="1"/>
        <end position="19"/>
    </location>
</feature>
<keyword evidence="1" id="KW-0732">Signal</keyword>
<dbReference type="STRING" id="1000565.METUNv1_00165"/>
<sequence>MRRLMAGLLAAMPLLAAGAGEQSLEVCFNYGCQSTQTVVYAPSQMLSLHSALDGSVDAADERGRLQYVLARMYRWAGEQSPIHVDRAGDFLDDEAYGRMDCIDHARTTDRMLQALQAVGALKFHRVIDIQRRTSWVIMQHFSAAIEDAEGHRYAVDTWFRDHAEPAVVMDLNRWKDGGYPDE</sequence>
<feature type="chain" id="PRO_5003327082" evidence="1">
    <location>
        <begin position="20"/>
        <end position="182"/>
    </location>
</feature>
<organism evidence="2 3">
    <name type="scientific">Methyloversatilis universalis (strain ATCC BAA-1314 / DSM 25237 / JCM 13912 / CCUG 52030 / FAM5)</name>
    <dbReference type="NCBI Taxonomy" id="1000565"/>
    <lineage>
        <taxon>Bacteria</taxon>
        <taxon>Pseudomonadati</taxon>
        <taxon>Pseudomonadota</taxon>
        <taxon>Betaproteobacteria</taxon>
        <taxon>Nitrosomonadales</taxon>
        <taxon>Sterolibacteriaceae</taxon>
        <taxon>Methyloversatilis</taxon>
    </lineage>
</organism>
<gene>
    <name evidence="2" type="ORF">METUNv1_00165</name>
</gene>
<accession>F5R7F1</accession>
<dbReference type="Proteomes" id="UP000005019">
    <property type="component" value="Unassembled WGS sequence"/>
</dbReference>
<evidence type="ECO:0000256" key="1">
    <source>
        <dbReference type="SAM" id="SignalP"/>
    </source>
</evidence>
<reference evidence="2 3" key="1">
    <citation type="journal article" date="2011" name="J. Bacteriol.">
        <title>Genome sequence of Methyloversatilis universalis FAM5T, a methylotrophic representative of the order Rhodocyclales.</title>
        <authorList>
            <person name="Kittichotirat W."/>
            <person name="Good N.M."/>
            <person name="Hall R."/>
            <person name="Bringel F."/>
            <person name="Lajus A."/>
            <person name="Medigue C."/>
            <person name="Smalley N.E."/>
            <person name="Beck D."/>
            <person name="Bumgarner R."/>
            <person name="Vuilleumier S."/>
            <person name="Kalyuzhnaya M.G."/>
        </authorList>
    </citation>
    <scope>NUCLEOTIDE SEQUENCE [LARGE SCALE GENOMIC DNA]</scope>
    <source>
        <strain evidence="3">ATCC BAA-1314 / JCM 13912 / FAM5</strain>
    </source>
</reference>
<comment type="caution">
    <text evidence="2">The sequence shown here is derived from an EMBL/GenBank/DDBJ whole genome shotgun (WGS) entry which is preliminary data.</text>
</comment>
<dbReference type="RefSeq" id="WP_008057877.1">
    <property type="nucleotide sequence ID" value="NZ_AFHG01000028.1"/>
</dbReference>
<name>F5R7F1_METUF</name>
<dbReference type="AlphaFoldDB" id="F5R7F1"/>
<keyword evidence="3" id="KW-1185">Reference proteome</keyword>